<proteinExistence type="predicted"/>
<dbReference type="AlphaFoldDB" id="A0AAD6TXC0"/>
<feature type="compositionally biased region" description="Low complexity" evidence="1">
    <location>
        <begin position="361"/>
        <end position="373"/>
    </location>
</feature>
<feature type="compositionally biased region" description="Pro residues" evidence="1">
    <location>
        <begin position="374"/>
        <end position="411"/>
    </location>
</feature>
<feature type="region of interest" description="Disordered" evidence="1">
    <location>
        <begin position="49"/>
        <end position="74"/>
    </location>
</feature>
<protein>
    <submittedName>
        <fullName evidence="2">Uncharacterized protein</fullName>
    </submittedName>
</protein>
<comment type="caution">
    <text evidence="2">The sequence shown here is derived from an EMBL/GenBank/DDBJ whole genome shotgun (WGS) entry which is preliminary data.</text>
</comment>
<feature type="compositionally biased region" description="Basic and acidic residues" evidence="1">
    <location>
        <begin position="62"/>
        <end position="72"/>
    </location>
</feature>
<evidence type="ECO:0000313" key="3">
    <source>
        <dbReference type="Proteomes" id="UP001222325"/>
    </source>
</evidence>
<keyword evidence="3" id="KW-1185">Reference proteome</keyword>
<organism evidence="2 3">
    <name type="scientific">Mycena belliarum</name>
    <dbReference type="NCBI Taxonomy" id="1033014"/>
    <lineage>
        <taxon>Eukaryota</taxon>
        <taxon>Fungi</taxon>
        <taxon>Dikarya</taxon>
        <taxon>Basidiomycota</taxon>
        <taxon>Agaricomycotina</taxon>
        <taxon>Agaricomycetes</taxon>
        <taxon>Agaricomycetidae</taxon>
        <taxon>Agaricales</taxon>
        <taxon>Marasmiineae</taxon>
        <taxon>Mycenaceae</taxon>
        <taxon>Mycena</taxon>
    </lineage>
</organism>
<feature type="region of interest" description="Disordered" evidence="1">
    <location>
        <begin position="285"/>
        <end position="420"/>
    </location>
</feature>
<accession>A0AAD6TXC0</accession>
<sequence>MTSPSSSSSSQASLTSEYIRHDPTSMAYTSASTSFMPERPCRPFRIVMPPSSVTVQPKRKHEQLDEARKHPVGEMNQSRVLVREPLVTPSVASSFGPSGKLKAKTPKSYPNGEALLEDLAKSCLEDPEVDFSGSYLDADSTSSALSDKQRVQAVTHEIWRLTGYRFTVKDHPPAERGHKTRLWCSQDEARRSKHRGPGDVPRVSKQGELFAKTRYPCRSRLMISCIPDGAGAARVVTVRMHHYMRHESYFEGEASAAPPTSPPPPPPLFSSQFFNVLSAPLPSYLMRRGDRSPPPPPALREQEAEWEHAPPPPPEPGPSPSPSPPFASVSGPRPSPHFATAPSPRFVSRPLIDPQVKVQRPHPQQHPSAHPSYSRPPPQQRRPQPPASSHPPPLYRPPSHPPPPLAPPAPAPASQLPPAEIQARMRAHIARIRDFCDGLEYQLQYSDPRMLEALERDAAPFLALRDACLREEGR</sequence>
<dbReference type="EMBL" id="JARJCN010000043">
    <property type="protein sequence ID" value="KAJ7082846.1"/>
    <property type="molecule type" value="Genomic_DNA"/>
</dbReference>
<feature type="compositionally biased region" description="Pro residues" evidence="1">
    <location>
        <begin position="309"/>
        <end position="325"/>
    </location>
</feature>
<dbReference type="Proteomes" id="UP001222325">
    <property type="component" value="Unassembled WGS sequence"/>
</dbReference>
<evidence type="ECO:0000256" key="1">
    <source>
        <dbReference type="SAM" id="MobiDB-lite"/>
    </source>
</evidence>
<gene>
    <name evidence="2" type="ORF">B0H15DRAFT_851692</name>
</gene>
<feature type="compositionally biased region" description="Polar residues" evidence="1">
    <location>
        <begin position="26"/>
        <end position="35"/>
    </location>
</feature>
<feature type="compositionally biased region" description="Low complexity" evidence="1">
    <location>
        <begin position="1"/>
        <end position="16"/>
    </location>
</feature>
<reference evidence="2" key="1">
    <citation type="submission" date="2023-03" db="EMBL/GenBank/DDBJ databases">
        <title>Massive genome expansion in bonnet fungi (Mycena s.s.) driven by repeated elements and novel gene families across ecological guilds.</title>
        <authorList>
            <consortium name="Lawrence Berkeley National Laboratory"/>
            <person name="Harder C.B."/>
            <person name="Miyauchi S."/>
            <person name="Viragh M."/>
            <person name="Kuo A."/>
            <person name="Thoen E."/>
            <person name="Andreopoulos B."/>
            <person name="Lu D."/>
            <person name="Skrede I."/>
            <person name="Drula E."/>
            <person name="Henrissat B."/>
            <person name="Morin E."/>
            <person name="Kohler A."/>
            <person name="Barry K."/>
            <person name="LaButti K."/>
            <person name="Morin E."/>
            <person name="Salamov A."/>
            <person name="Lipzen A."/>
            <person name="Mereny Z."/>
            <person name="Hegedus B."/>
            <person name="Baldrian P."/>
            <person name="Stursova M."/>
            <person name="Weitz H."/>
            <person name="Taylor A."/>
            <person name="Grigoriev I.V."/>
            <person name="Nagy L.G."/>
            <person name="Martin F."/>
            <person name="Kauserud H."/>
        </authorList>
    </citation>
    <scope>NUCLEOTIDE SEQUENCE</scope>
    <source>
        <strain evidence="2">CBHHK173m</strain>
    </source>
</reference>
<evidence type="ECO:0000313" key="2">
    <source>
        <dbReference type="EMBL" id="KAJ7082846.1"/>
    </source>
</evidence>
<name>A0AAD6TXC0_9AGAR</name>
<feature type="region of interest" description="Disordered" evidence="1">
    <location>
        <begin position="1"/>
        <end position="35"/>
    </location>
</feature>